<evidence type="ECO:0000313" key="1">
    <source>
        <dbReference type="EMBL" id="KAK3711653.1"/>
    </source>
</evidence>
<evidence type="ECO:0000313" key="2">
    <source>
        <dbReference type="Proteomes" id="UP001281147"/>
    </source>
</evidence>
<reference evidence="1" key="1">
    <citation type="submission" date="2023-07" db="EMBL/GenBank/DDBJ databases">
        <title>Black Yeasts Isolated from many extreme environments.</title>
        <authorList>
            <person name="Coleine C."/>
            <person name="Stajich J.E."/>
            <person name="Selbmann L."/>
        </authorList>
    </citation>
    <scope>NUCLEOTIDE SEQUENCE</scope>
    <source>
        <strain evidence="1">CCFEE 5714</strain>
    </source>
</reference>
<gene>
    <name evidence="1" type="ORF">LTR37_009429</name>
</gene>
<proteinExistence type="predicted"/>
<organism evidence="1 2">
    <name type="scientific">Vermiconidia calcicola</name>
    <dbReference type="NCBI Taxonomy" id="1690605"/>
    <lineage>
        <taxon>Eukaryota</taxon>
        <taxon>Fungi</taxon>
        <taxon>Dikarya</taxon>
        <taxon>Ascomycota</taxon>
        <taxon>Pezizomycotina</taxon>
        <taxon>Dothideomycetes</taxon>
        <taxon>Dothideomycetidae</taxon>
        <taxon>Mycosphaerellales</taxon>
        <taxon>Extremaceae</taxon>
        <taxon>Vermiconidia</taxon>
    </lineage>
</organism>
<protein>
    <submittedName>
        <fullName evidence="1">Uncharacterized protein</fullName>
    </submittedName>
</protein>
<sequence>MSEIKDNLGLIIMFVTAATMWIHWLIDRYYRPKNSHSAASNAPTDAPGSESSNKPSPATVDLSPDDRQVFGSLLAELNGLRGDAKELRQAQDDGLRQIAAILRNHSSSEFVIKRVPPHGGQYAS</sequence>
<keyword evidence="2" id="KW-1185">Reference proteome</keyword>
<name>A0ACC3N7G7_9PEZI</name>
<accession>A0ACC3N7G7</accession>
<dbReference type="Proteomes" id="UP001281147">
    <property type="component" value="Unassembled WGS sequence"/>
</dbReference>
<dbReference type="EMBL" id="JAUTXU010000074">
    <property type="protein sequence ID" value="KAK3711653.1"/>
    <property type="molecule type" value="Genomic_DNA"/>
</dbReference>
<comment type="caution">
    <text evidence="1">The sequence shown here is derived from an EMBL/GenBank/DDBJ whole genome shotgun (WGS) entry which is preliminary data.</text>
</comment>